<name>A0A0F7SRX0_PHARH</name>
<feature type="compositionally biased region" description="Basic and acidic residues" evidence="3">
    <location>
        <begin position="35"/>
        <end position="61"/>
    </location>
</feature>
<dbReference type="InterPro" id="IPR011047">
    <property type="entry name" value="Quinoprotein_ADH-like_sf"/>
</dbReference>
<sequence>MSFAFELPGFVYDPIKKKYFPTPSSSSSQAGSSRSSERRDQPTKRHFEKLQKESRKGKERAFNLPGGGGTVGALWEMKRGNIALRSLDRSREDLSRAALLGFVSKESSYLPLSTPEAFVTCLAAKDDVVLAGDSKGSIHSLNMSSSSGWMFRINLMNSPITSINIHQDRFIATSFGPSPGLLHAPLDQESTPMFIIRPQKATDVWSSLFLPSGGIVLGCDSQILSTPSPIHSPHLQVNATDKSSVLCMSCLSPSPSTFLAGLRSGSVKLFDTRSSWQGGRGMHPQGQRQKQNLGEGGEVIRLGTPVVGMVDMGGGLVCCGGMNGDLNIYDLRFLPKPSRFSPSPTLPSNVTKAHSTMVPCTSPLISLPSHQNTYSTGLPLLYHASSRTILASGQDRRIRAWDARTGAIMCDREDQRGILSESPRDKEVRGLVELHGGREIGLVDGDRWQVFG</sequence>
<feature type="region of interest" description="Disordered" evidence="3">
    <location>
        <begin position="276"/>
        <end position="296"/>
    </location>
</feature>
<reference evidence="4" key="1">
    <citation type="submission" date="2014-08" db="EMBL/GenBank/DDBJ databases">
        <authorList>
            <person name="Sharma Rahul"/>
            <person name="Thines Marco"/>
        </authorList>
    </citation>
    <scope>NUCLEOTIDE SEQUENCE</scope>
</reference>
<feature type="region of interest" description="Disordered" evidence="3">
    <location>
        <begin position="16"/>
        <end position="63"/>
    </location>
</feature>
<organism evidence="4">
    <name type="scientific">Phaffia rhodozyma</name>
    <name type="common">Yeast</name>
    <name type="synonym">Xanthophyllomyces dendrorhous</name>
    <dbReference type="NCBI Taxonomy" id="264483"/>
    <lineage>
        <taxon>Eukaryota</taxon>
        <taxon>Fungi</taxon>
        <taxon>Dikarya</taxon>
        <taxon>Basidiomycota</taxon>
        <taxon>Agaricomycotina</taxon>
        <taxon>Tremellomycetes</taxon>
        <taxon>Cystofilobasidiales</taxon>
        <taxon>Mrakiaceae</taxon>
        <taxon>Phaffia</taxon>
    </lineage>
</organism>
<accession>A0A0F7SRX0</accession>
<dbReference type="AlphaFoldDB" id="A0A0F7SRX0"/>
<protein>
    <submittedName>
        <fullName evidence="4">WD40/YVTN repeat-like-containing domain</fullName>
    </submittedName>
</protein>
<dbReference type="Gene3D" id="2.130.10.10">
    <property type="entry name" value="YVTN repeat-like/Quinoprotein amine dehydrogenase"/>
    <property type="match status" value="1"/>
</dbReference>
<dbReference type="InterPro" id="IPR052254">
    <property type="entry name" value="CUL4-DDB1_E3_ligase_receptor"/>
</dbReference>
<keyword evidence="1" id="KW-0853">WD repeat</keyword>
<dbReference type="PANTHER" id="PTHR44472:SF1">
    <property type="entry name" value="DDB1 AND CUL4 ASSOCIATED FACTOR 4"/>
    <property type="match status" value="1"/>
</dbReference>
<dbReference type="GO" id="GO:0080008">
    <property type="term" value="C:Cul4-RING E3 ubiquitin ligase complex"/>
    <property type="evidence" value="ECO:0007669"/>
    <property type="project" value="TreeGrafter"/>
</dbReference>
<feature type="compositionally biased region" description="Low complexity" evidence="3">
    <location>
        <begin position="24"/>
        <end position="34"/>
    </location>
</feature>
<proteinExistence type="predicted"/>
<dbReference type="InterPro" id="IPR015943">
    <property type="entry name" value="WD40/YVTN_repeat-like_dom_sf"/>
</dbReference>
<evidence type="ECO:0000256" key="2">
    <source>
        <dbReference type="ARBA" id="ARBA00022737"/>
    </source>
</evidence>
<keyword evidence="2" id="KW-0677">Repeat</keyword>
<evidence type="ECO:0000256" key="1">
    <source>
        <dbReference type="ARBA" id="ARBA00022574"/>
    </source>
</evidence>
<dbReference type="EMBL" id="LN483142">
    <property type="protein sequence ID" value="CED83225.1"/>
    <property type="molecule type" value="Genomic_DNA"/>
</dbReference>
<evidence type="ECO:0000256" key="3">
    <source>
        <dbReference type="SAM" id="MobiDB-lite"/>
    </source>
</evidence>
<evidence type="ECO:0000313" key="4">
    <source>
        <dbReference type="EMBL" id="CED83225.1"/>
    </source>
</evidence>
<dbReference type="PANTHER" id="PTHR44472">
    <property type="entry name" value="DDB1- AND CUL4-ASSOCIATED FACTOR 4-RELATED"/>
    <property type="match status" value="1"/>
</dbReference>
<dbReference type="SUPFAM" id="SSF50998">
    <property type="entry name" value="Quinoprotein alcohol dehydrogenase-like"/>
    <property type="match status" value="1"/>
</dbReference>